<evidence type="ECO:0000313" key="7">
    <source>
        <dbReference type="EMBL" id="CAF0697455.1"/>
    </source>
</evidence>
<dbReference type="EC" id="2.3.1.129" evidence="7"/>
<dbReference type="PANTHER" id="PTHR43480">
    <property type="entry name" value="ACYL-[ACYL-CARRIER-PROTEIN]--UDP-N-ACETYLGLUCOSAMINE O-ACYLTRANSFERASE"/>
    <property type="match status" value="1"/>
</dbReference>
<evidence type="ECO:0000256" key="3">
    <source>
        <dbReference type="ARBA" id="ARBA00022679"/>
    </source>
</evidence>
<dbReference type="NCBIfam" id="TIGR01852">
    <property type="entry name" value="lipid_A_lpxA"/>
    <property type="match status" value="1"/>
</dbReference>
<dbReference type="Pfam" id="PF00132">
    <property type="entry name" value="Hexapep"/>
    <property type="match status" value="1"/>
</dbReference>
<dbReference type="NCBIfam" id="NF003657">
    <property type="entry name" value="PRK05289.1"/>
    <property type="match status" value="1"/>
</dbReference>
<dbReference type="GO" id="GO:0008780">
    <property type="term" value="F:acyl-[acyl-carrier-protein]-UDP-N-acetylglucosamine O-acyltransferase activity"/>
    <property type="evidence" value="ECO:0007669"/>
    <property type="project" value="UniProtKB-EC"/>
</dbReference>
<keyword evidence="3 7" id="KW-0808">Transferase</keyword>
<reference evidence="7" key="1">
    <citation type="submission" date="2021-02" db="EMBL/GenBank/DDBJ databases">
        <authorList>
            <person name="Cremers G."/>
            <person name="Picone N."/>
        </authorList>
    </citation>
    <scope>NUCLEOTIDE SEQUENCE</scope>
    <source>
        <strain evidence="7">PQ17</strain>
    </source>
</reference>
<proteinExistence type="predicted"/>
<gene>
    <name evidence="7" type="primary">lpxA</name>
    <name evidence="7" type="ORF">MPNT_220006</name>
</gene>
<dbReference type="Gene3D" id="1.20.1180.10">
    <property type="entry name" value="Udp N-acetylglucosamine O-acyltransferase, C-terminal domain"/>
    <property type="match status" value="1"/>
</dbReference>
<keyword evidence="4" id="KW-0443">Lipid metabolism</keyword>
<organism evidence="7 8">
    <name type="scientific">Candidatus Methylacidithermus pantelleriae</name>
    <dbReference type="NCBI Taxonomy" id="2744239"/>
    <lineage>
        <taxon>Bacteria</taxon>
        <taxon>Pseudomonadati</taxon>
        <taxon>Verrucomicrobiota</taxon>
        <taxon>Methylacidiphilae</taxon>
        <taxon>Methylacidiphilales</taxon>
        <taxon>Methylacidiphilaceae</taxon>
        <taxon>Candidatus Methylacidithermus</taxon>
    </lineage>
</organism>
<keyword evidence="2" id="KW-0441">Lipid A biosynthesis</keyword>
<name>A0A8J2FSA3_9BACT</name>
<dbReference type="InterPro" id="IPR001451">
    <property type="entry name" value="Hexapep"/>
</dbReference>
<keyword evidence="5 7" id="KW-0012">Acyltransferase</keyword>
<evidence type="ECO:0000256" key="2">
    <source>
        <dbReference type="ARBA" id="ARBA00022556"/>
    </source>
</evidence>
<comment type="caution">
    <text evidence="7">The sequence shown here is derived from an EMBL/GenBank/DDBJ whole genome shotgun (WGS) entry which is preliminary data.</text>
</comment>
<dbReference type="EMBL" id="CAJNOB010000015">
    <property type="protein sequence ID" value="CAF0697455.1"/>
    <property type="molecule type" value="Genomic_DNA"/>
</dbReference>
<evidence type="ECO:0000256" key="5">
    <source>
        <dbReference type="ARBA" id="ARBA00023315"/>
    </source>
</evidence>
<evidence type="ECO:0000313" key="8">
    <source>
        <dbReference type="Proteomes" id="UP000663859"/>
    </source>
</evidence>
<dbReference type="InterPro" id="IPR010137">
    <property type="entry name" value="Lipid_A_LpxA"/>
</dbReference>
<dbReference type="Pfam" id="PF13720">
    <property type="entry name" value="Acetyltransf_11"/>
    <property type="match status" value="1"/>
</dbReference>
<keyword evidence="8" id="KW-1185">Reference proteome</keyword>
<protein>
    <submittedName>
        <fullName evidence="7">Acyl-(Acyl-carrier-protein)--UDP-N-acetylglucosamine O-acyltransferase</fullName>
        <ecNumber evidence="7">2.3.1.129</ecNumber>
    </submittedName>
</protein>
<dbReference type="AlphaFoldDB" id="A0A8J2FSA3"/>
<dbReference type="CDD" id="cd03351">
    <property type="entry name" value="LbH_UDP-GlcNAc_AT"/>
    <property type="match status" value="1"/>
</dbReference>
<dbReference type="InterPro" id="IPR029098">
    <property type="entry name" value="Acetyltransf_C"/>
</dbReference>
<keyword evidence="1" id="KW-0444">Lipid biosynthesis</keyword>
<dbReference type="RefSeq" id="WP_174583188.1">
    <property type="nucleotide sequence ID" value="NZ_CAJNOB010000015.1"/>
</dbReference>
<sequence length="270" mass="29288">MACSIHPQALVSPGAFLGEGVQVGPGAIIEDGCFIGDRTCIGPYAYITGRSWIGKDNQIGYGAVVGLEPQDHAFAGDPSQVVIGDRNVIREHVTIHRATGEGAETRIGNDNYLMVGSHVAHNCRIANRVTLVNHVLLAGYVEVGEGATLGGAAVVHQHVRIGAFSMTRGQTRLGKDLPPFFVARDTNEVCGINRVGLSRAGFSEADRRQILEAYRILYRSGRNVSQALEEMEKRWKEGPVAELIAFIRSSRRGICMERCSSRSWETGEEG</sequence>
<evidence type="ECO:0000256" key="4">
    <source>
        <dbReference type="ARBA" id="ARBA00023098"/>
    </source>
</evidence>
<evidence type="ECO:0000259" key="6">
    <source>
        <dbReference type="Pfam" id="PF13720"/>
    </source>
</evidence>
<dbReference type="PANTHER" id="PTHR43480:SF1">
    <property type="entry name" value="ACYL-[ACYL-CARRIER-PROTEIN]--UDP-N-ACETYLGLUCOSAMINE O-ACYLTRANSFERASE, MITOCHONDRIAL-RELATED"/>
    <property type="match status" value="1"/>
</dbReference>
<dbReference type="SUPFAM" id="SSF51161">
    <property type="entry name" value="Trimeric LpxA-like enzymes"/>
    <property type="match status" value="1"/>
</dbReference>
<dbReference type="Proteomes" id="UP000663859">
    <property type="component" value="Unassembled WGS sequence"/>
</dbReference>
<dbReference type="InterPro" id="IPR037157">
    <property type="entry name" value="Acetyltransf_C_sf"/>
</dbReference>
<evidence type="ECO:0000256" key="1">
    <source>
        <dbReference type="ARBA" id="ARBA00022516"/>
    </source>
</evidence>
<dbReference type="Gene3D" id="2.160.10.10">
    <property type="entry name" value="Hexapeptide repeat proteins"/>
    <property type="match status" value="1"/>
</dbReference>
<accession>A0A8J2FSA3</accession>
<feature type="domain" description="UDP N-acetylglucosamine O-acyltransferase C-terminal" evidence="6">
    <location>
        <begin position="176"/>
        <end position="255"/>
    </location>
</feature>
<dbReference type="GO" id="GO:0009245">
    <property type="term" value="P:lipid A biosynthetic process"/>
    <property type="evidence" value="ECO:0007669"/>
    <property type="project" value="UniProtKB-KW"/>
</dbReference>
<dbReference type="InterPro" id="IPR011004">
    <property type="entry name" value="Trimer_LpxA-like_sf"/>
</dbReference>
<dbReference type="GO" id="GO:0016020">
    <property type="term" value="C:membrane"/>
    <property type="evidence" value="ECO:0007669"/>
    <property type="project" value="GOC"/>
</dbReference>
<dbReference type="PIRSF" id="PIRSF000456">
    <property type="entry name" value="UDP-GlcNAc_acltr"/>
    <property type="match status" value="1"/>
</dbReference>